<sequence length="97" mass="10440">MHKGVPDGLRTFRYVVSETVKLFPGEFTRTRHSLLETLSEGLSVLDGGRGGLSESCAERFSICAHFAEAVACVVARVAEIRAHTNGGGPCFVRRSCA</sequence>
<reference evidence="1" key="1">
    <citation type="submission" date="2019-08" db="EMBL/GenBank/DDBJ databases">
        <authorList>
            <person name="Kucharzyk K."/>
            <person name="Murdoch R.W."/>
            <person name="Higgins S."/>
            <person name="Loffler F."/>
        </authorList>
    </citation>
    <scope>NUCLEOTIDE SEQUENCE</scope>
</reference>
<proteinExistence type="predicted"/>
<dbReference type="AlphaFoldDB" id="A0A645H0A7"/>
<accession>A0A645H0A7</accession>
<name>A0A645H0A7_9ZZZZ</name>
<evidence type="ECO:0000313" key="1">
    <source>
        <dbReference type="EMBL" id="MPN32418.1"/>
    </source>
</evidence>
<dbReference type="EMBL" id="VSSQ01084418">
    <property type="protein sequence ID" value="MPN32418.1"/>
    <property type="molecule type" value="Genomic_DNA"/>
</dbReference>
<gene>
    <name evidence="1" type="ORF">SDC9_179896</name>
</gene>
<comment type="caution">
    <text evidence="1">The sequence shown here is derived from an EMBL/GenBank/DDBJ whole genome shotgun (WGS) entry which is preliminary data.</text>
</comment>
<protein>
    <submittedName>
        <fullName evidence="1">Uncharacterized protein</fullName>
    </submittedName>
</protein>
<organism evidence="1">
    <name type="scientific">bioreactor metagenome</name>
    <dbReference type="NCBI Taxonomy" id="1076179"/>
    <lineage>
        <taxon>unclassified sequences</taxon>
        <taxon>metagenomes</taxon>
        <taxon>ecological metagenomes</taxon>
    </lineage>
</organism>